<dbReference type="Proteomes" id="UP000824102">
    <property type="component" value="Unassembled WGS sequence"/>
</dbReference>
<keyword evidence="1" id="KW-0472">Membrane</keyword>
<feature type="transmembrane region" description="Helical" evidence="1">
    <location>
        <begin position="35"/>
        <end position="55"/>
    </location>
</feature>
<evidence type="ECO:0000313" key="3">
    <source>
        <dbReference type="Proteomes" id="UP000824102"/>
    </source>
</evidence>
<organism evidence="2 3">
    <name type="scientific">Candidatus Gallimonas intestinavium</name>
    <dbReference type="NCBI Taxonomy" id="2838603"/>
    <lineage>
        <taxon>Bacteria</taxon>
        <taxon>Bacillati</taxon>
        <taxon>Bacillota</taxon>
        <taxon>Clostridia</taxon>
        <taxon>Candidatus Gallimonas</taxon>
    </lineage>
</organism>
<sequence length="64" mass="7231">MKGQLISFTVKAALFLLFANLVMLFIVPFGTAEWYITVISAGLMAVLLAAIRIIYAVRERRNRK</sequence>
<reference evidence="2" key="1">
    <citation type="journal article" date="2021" name="PeerJ">
        <title>Extensive microbial diversity within the chicken gut microbiome revealed by metagenomics and culture.</title>
        <authorList>
            <person name="Gilroy R."/>
            <person name="Ravi A."/>
            <person name="Getino M."/>
            <person name="Pursley I."/>
            <person name="Horton D.L."/>
            <person name="Alikhan N.F."/>
            <person name="Baker D."/>
            <person name="Gharbi K."/>
            <person name="Hall N."/>
            <person name="Watson M."/>
            <person name="Adriaenssens E.M."/>
            <person name="Foster-Nyarko E."/>
            <person name="Jarju S."/>
            <person name="Secka A."/>
            <person name="Antonio M."/>
            <person name="Oren A."/>
            <person name="Chaudhuri R.R."/>
            <person name="La Ragione R."/>
            <person name="Hildebrand F."/>
            <person name="Pallen M.J."/>
        </authorList>
    </citation>
    <scope>NUCLEOTIDE SEQUENCE</scope>
    <source>
        <strain evidence="2">ChiW7-2402</strain>
    </source>
</reference>
<evidence type="ECO:0000313" key="2">
    <source>
        <dbReference type="EMBL" id="HIZ72680.1"/>
    </source>
</evidence>
<protein>
    <submittedName>
        <fullName evidence="2">Uncharacterized protein</fullName>
    </submittedName>
</protein>
<keyword evidence="1" id="KW-1133">Transmembrane helix</keyword>
<name>A0A9D2JYS7_9FIRM</name>
<dbReference type="AlphaFoldDB" id="A0A9D2JYS7"/>
<gene>
    <name evidence="2" type="ORF">H9964_03780</name>
</gene>
<accession>A0A9D2JYS7</accession>
<comment type="caution">
    <text evidence="2">The sequence shown here is derived from an EMBL/GenBank/DDBJ whole genome shotgun (WGS) entry which is preliminary data.</text>
</comment>
<dbReference type="EMBL" id="DXBB01000059">
    <property type="protein sequence ID" value="HIZ72680.1"/>
    <property type="molecule type" value="Genomic_DNA"/>
</dbReference>
<proteinExistence type="predicted"/>
<keyword evidence="1" id="KW-0812">Transmembrane</keyword>
<feature type="transmembrane region" description="Helical" evidence="1">
    <location>
        <begin position="12"/>
        <end position="29"/>
    </location>
</feature>
<reference evidence="2" key="2">
    <citation type="submission" date="2021-04" db="EMBL/GenBank/DDBJ databases">
        <authorList>
            <person name="Gilroy R."/>
        </authorList>
    </citation>
    <scope>NUCLEOTIDE SEQUENCE</scope>
    <source>
        <strain evidence="2">ChiW7-2402</strain>
    </source>
</reference>
<evidence type="ECO:0000256" key="1">
    <source>
        <dbReference type="SAM" id="Phobius"/>
    </source>
</evidence>